<dbReference type="STRING" id="57577.A0A2K3KZL1"/>
<reference evidence="1 2" key="2">
    <citation type="journal article" date="2017" name="Front. Plant Sci.">
        <title>Gene Classification and Mining of Molecular Markers Useful in Red Clover (Trifolium pratense) Breeding.</title>
        <authorList>
            <person name="Istvanek J."/>
            <person name="Dluhosova J."/>
            <person name="Dluhos P."/>
            <person name="Patkova L."/>
            <person name="Nedelnik J."/>
            <person name="Repkova J."/>
        </authorList>
    </citation>
    <scope>NUCLEOTIDE SEQUENCE [LARGE SCALE GENOMIC DNA]</scope>
    <source>
        <strain evidence="2">cv. Tatra</strain>
        <tissue evidence="1">Young leaves</tissue>
    </source>
</reference>
<reference evidence="1 2" key="1">
    <citation type="journal article" date="2014" name="Am. J. Bot.">
        <title>Genome assembly and annotation for red clover (Trifolium pratense; Fabaceae).</title>
        <authorList>
            <person name="Istvanek J."/>
            <person name="Jaros M."/>
            <person name="Krenek A."/>
            <person name="Repkova J."/>
        </authorList>
    </citation>
    <scope>NUCLEOTIDE SEQUENCE [LARGE SCALE GENOMIC DNA]</scope>
    <source>
        <strain evidence="2">cv. Tatra</strain>
        <tissue evidence="1">Young leaves</tissue>
    </source>
</reference>
<comment type="caution">
    <text evidence="1">The sequence shown here is derived from an EMBL/GenBank/DDBJ whole genome shotgun (WGS) entry which is preliminary data.</text>
</comment>
<accession>A0A2K3KZL1</accession>
<organism evidence="1 2">
    <name type="scientific">Trifolium pratense</name>
    <name type="common">Red clover</name>
    <dbReference type="NCBI Taxonomy" id="57577"/>
    <lineage>
        <taxon>Eukaryota</taxon>
        <taxon>Viridiplantae</taxon>
        <taxon>Streptophyta</taxon>
        <taxon>Embryophyta</taxon>
        <taxon>Tracheophyta</taxon>
        <taxon>Spermatophyta</taxon>
        <taxon>Magnoliopsida</taxon>
        <taxon>eudicotyledons</taxon>
        <taxon>Gunneridae</taxon>
        <taxon>Pentapetalae</taxon>
        <taxon>rosids</taxon>
        <taxon>fabids</taxon>
        <taxon>Fabales</taxon>
        <taxon>Fabaceae</taxon>
        <taxon>Papilionoideae</taxon>
        <taxon>50 kb inversion clade</taxon>
        <taxon>NPAAA clade</taxon>
        <taxon>Hologalegina</taxon>
        <taxon>IRL clade</taxon>
        <taxon>Trifolieae</taxon>
        <taxon>Trifolium</taxon>
    </lineage>
</organism>
<dbReference type="AlphaFoldDB" id="A0A2K3KZL1"/>
<proteinExistence type="predicted"/>
<evidence type="ECO:0000313" key="2">
    <source>
        <dbReference type="Proteomes" id="UP000236291"/>
    </source>
</evidence>
<name>A0A2K3KZL1_TRIPR</name>
<evidence type="ECO:0000313" key="1">
    <source>
        <dbReference type="EMBL" id="PNX71717.1"/>
    </source>
</evidence>
<gene>
    <name evidence="1" type="ORF">L195_g027600</name>
</gene>
<dbReference type="ExpressionAtlas" id="A0A2K3KZL1">
    <property type="expression patterns" value="baseline"/>
</dbReference>
<sequence length="60" mass="6504">MGTRPIQLFGTWECEAAPKVVDAFTNVKDVHVATGDYTTFVVSEDGDGSFIHLGLETKDS</sequence>
<dbReference type="Proteomes" id="UP000236291">
    <property type="component" value="Unassembled WGS sequence"/>
</dbReference>
<protein>
    <submittedName>
        <fullName evidence="1">Putative E3 ubiquitin-protein ligase HERC1-like protein</fullName>
    </submittedName>
</protein>
<dbReference type="EMBL" id="ASHM01023699">
    <property type="protein sequence ID" value="PNX71717.1"/>
    <property type="molecule type" value="Genomic_DNA"/>
</dbReference>